<protein>
    <recommendedName>
        <fullName evidence="2">HNH domain-containing protein</fullName>
    </recommendedName>
</protein>
<evidence type="ECO:0000256" key="1">
    <source>
        <dbReference type="SAM" id="MobiDB-lite"/>
    </source>
</evidence>
<feature type="domain" description="HNH" evidence="2">
    <location>
        <begin position="4"/>
        <end position="35"/>
    </location>
</feature>
<dbReference type="GO" id="GO:0004519">
    <property type="term" value="F:endonuclease activity"/>
    <property type="evidence" value="ECO:0007669"/>
    <property type="project" value="InterPro"/>
</dbReference>
<dbReference type="Gene3D" id="1.10.30.50">
    <property type="match status" value="1"/>
</dbReference>
<accession>A0A1B1BF84</accession>
<evidence type="ECO:0000313" key="3">
    <source>
        <dbReference type="EMBL" id="ANP71156.1"/>
    </source>
</evidence>
<dbReference type="CDD" id="cd00085">
    <property type="entry name" value="HNHc"/>
    <property type="match status" value="1"/>
</dbReference>
<evidence type="ECO:0000313" key="4">
    <source>
        <dbReference type="Proteomes" id="UP000092582"/>
    </source>
</evidence>
<proteinExistence type="predicted"/>
<feature type="compositionally biased region" description="Polar residues" evidence="1">
    <location>
        <begin position="35"/>
        <end position="62"/>
    </location>
</feature>
<dbReference type="RefSeq" id="WP_066591915.1">
    <property type="nucleotide sequence ID" value="NZ_CP016282.1"/>
</dbReference>
<evidence type="ECO:0000259" key="2">
    <source>
        <dbReference type="Pfam" id="PF01844"/>
    </source>
</evidence>
<dbReference type="GO" id="GO:0003676">
    <property type="term" value="F:nucleic acid binding"/>
    <property type="evidence" value="ECO:0007669"/>
    <property type="project" value="InterPro"/>
</dbReference>
<dbReference type="GO" id="GO:0008270">
    <property type="term" value="F:zinc ion binding"/>
    <property type="evidence" value="ECO:0007669"/>
    <property type="project" value="InterPro"/>
</dbReference>
<feature type="region of interest" description="Disordered" evidence="1">
    <location>
        <begin position="33"/>
        <end position="112"/>
    </location>
</feature>
<sequence>MTSDIDHTQAWSAGGDTSADNLVALCRSGHRLKHQSSFSTRQAPDGTLTWTTPGGKTYTNIRAQDLTRAALNPGTSGDTSPRSAQPARPQPPGEARLSASGRAGPDDNPPPF</sequence>
<name>A0A1B1BF84_9MICO</name>
<gene>
    <name evidence="3" type="ORF">PA27867_0182</name>
</gene>
<keyword evidence="4" id="KW-1185">Reference proteome</keyword>
<dbReference type="EMBL" id="CP016282">
    <property type="protein sequence ID" value="ANP71156.1"/>
    <property type="molecule type" value="Genomic_DNA"/>
</dbReference>
<organism evidence="3 4">
    <name type="scientific">Cryobacterium arcticum</name>
    <dbReference type="NCBI Taxonomy" id="670052"/>
    <lineage>
        <taxon>Bacteria</taxon>
        <taxon>Bacillati</taxon>
        <taxon>Actinomycetota</taxon>
        <taxon>Actinomycetes</taxon>
        <taxon>Micrococcales</taxon>
        <taxon>Microbacteriaceae</taxon>
        <taxon>Cryobacterium</taxon>
    </lineage>
</organism>
<dbReference type="AlphaFoldDB" id="A0A1B1BF84"/>
<dbReference type="KEGG" id="cart:PA27867_0182"/>
<dbReference type="InterPro" id="IPR003615">
    <property type="entry name" value="HNH_nuc"/>
</dbReference>
<reference evidence="3 4" key="1">
    <citation type="submission" date="2016-06" db="EMBL/GenBank/DDBJ databases">
        <title>Genome sequencing of Cryobacterium arcticum PAMC 27867.</title>
        <authorList>
            <person name="Lee J."/>
            <person name="Kim O.-S."/>
        </authorList>
    </citation>
    <scope>NUCLEOTIDE SEQUENCE [LARGE SCALE GENOMIC DNA]</scope>
    <source>
        <strain evidence="3 4">PAMC 27867</strain>
    </source>
</reference>
<dbReference type="InterPro" id="IPR002711">
    <property type="entry name" value="HNH"/>
</dbReference>
<dbReference type="STRING" id="670052.PA27867_0182"/>
<dbReference type="OrthoDB" id="3261064at2"/>
<dbReference type="Pfam" id="PF01844">
    <property type="entry name" value="HNH"/>
    <property type="match status" value="1"/>
</dbReference>
<dbReference type="Proteomes" id="UP000092582">
    <property type="component" value="Chromosome 1"/>
</dbReference>